<dbReference type="AlphaFoldDB" id="A0A922IT52"/>
<gene>
    <name evidence="2" type="ORF">MS3_00004943</name>
</gene>
<accession>A0A922IT52</accession>
<protein>
    <submittedName>
        <fullName evidence="2">Uncharacterized protein</fullName>
    </submittedName>
</protein>
<feature type="compositionally biased region" description="Polar residues" evidence="1">
    <location>
        <begin position="199"/>
        <end position="215"/>
    </location>
</feature>
<dbReference type="Proteomes" id="UP000471633">
    <property type="component" value="Unassembled WGS sequence"/>
</dbReference>
<proteinExistence type="predicted"/>
<dbReference type="GeneID" id="24593568"/>
<evidence type="ECO:0000256" key="1">
    <source>
        <dbReference type="SAM" id="MobiDB-lite"/>
    </source>
</evidence>
<reference evidence="2" key="2">
    <citation type="journal article" date="2019" name="Gigascience">
        <title>High-quality Schistosoma haematobium genome achieved by single-molecule and long-range sequencing.</title>
        <authorList>
            <person name="Stroehlein A.J."/>
            <person name="Korhonen P.K."/>
            <person name="Chong T.M."/>
            <person name="Lim Y.L."/>
            <person name="Chan K.G."/>
            <person name="Webster B."/>
            <person name="Rollinson D."/>
            <person name="Brindley P.J."/>
            <person name="Gasser R.B."/>
            <person name="Young N.D."/>
        </authorList>
    </citation>
    <scope>NUCLEOTIDE SEQUENCE</scope>
</reference>
<evidence type="ECO:0000313" key="2">
    <source>
        <dbReference type="EMBL" id="KAH9587065.1"/>
    </source>
</evidence>
<comment type="caution">
    <text evidence="2">The sequence shown here is derived from an EMBL/GenBank/DDBJ whole genome shotgun (WGS) entry which is preliminary data.</text>
</comment>
<evidence type="ECO:0000313" key="3">
    <source>
        <dbReference type="Proteomes" id="UP000471633"/>
    </source>
</evidence>
<reference evidence="2" key="4">
    <citation type="journal article" date="2022" name="PLoS Pathog.">
        <title>Chromosome-level genome of Schistosoma haematobium underpins genome-wide explorations of molecular variation.</title>
        <authorList>
            <person name="Stroehlein A.J."/>
            <person name="Korhonen P.K."/>
            <person name="Lee V.V."/>
            <person name="Ralph S.A."/>
            <person name="Mentink-Kane M."/>
            <person name="You H."/>
            <person name="McManus D.P."/>
            <person name="Tchuente L.T."/>
            <person name="Stothard J.R."/>
            <person name="Kaur P."/>
            <person name="Dudchenko O."/>
            <person name="Aiden E.L."/>
            <person name="Yang B."/>
            <person name="Yang H."/>
            <person name="Emery A.M."/>
            <person name="Webster B.L."/>
            <person name="Brindley P.J."/>
            <person name="Rollinson D."/>
            <person name="Chang B.C.H."/>
            <person name="Gasser R.B."/>
            <person name="Young N.D."/>
        </authorList>
    </citation>
    <scope>NUCLEOTIDE SEQUENCE</scope>
</reference>
<dbReference type="CTD" id="24593568"/>
<reference evidence="2" key="3">
    <citation type="submission" date="2021-06" db="EMBL/GenBank/DDBJ databases">
        <title>Chromosome-level genome assembly for S. haematobium.</title>
        <authorList>
            <person name="Stroehlein A.J."/>
        </authorList>
    </citation>
    <scope>NUCLEOTIDE SEQUENCE</scope>
</reference>
<keyword evidence="3" id="KW-1185">Reference proteome</keyword>
<dbReference type="RefSeq" id="XP_051068863.1">
    <property type="nucleotide sequence ID" value="XM_051212936.1"/>
</dbReference>
<organism evidence="2 3">
    <name type="scientific">Schistosoma haematobium</name>
    <name type="common">Blood fluke</name>
    <dbReference type="NCBI Taxonomy" id="6185"/>
    <lineage>
        <taxon>Eukaryota</taxon>
        <taxon>Metazoa</taxon>
        <taxon>Spiralia</taxon>
        <taxon>Lophotrochozoa</taxon>
        <taxon>Platyhelminthes</taxon>
        <taxon>Trematoda</taxon>
        <taxon>Digenea</taxon>
        <taxon>Strigeidida</taxon>
        <taxon>Schistosomatoidea</taxon>
        <taxon>Schistosomatidae</taxon>
        <taxon>Schistosoma</taxon>
    </lineage>
</organism>
<feature type="compositionally biased region" description="Basic and acidic residues" evidence="1">
    <location>
        <begin position="217"/>
        <end position="236"/>
    </location>
</feature>
<dbReference type="EMBL" id="AMPZ03000003">
    <property type="protein sequence ID" value="KAH9587065.1"/>
    <property type="molecule type" value="Genomic_DNA"/>
</dbReference>
<feature type="region of interest" description="Disordered" evidence="1">
    <location>
        <begin position="198"/>
        <end position="236"/>
    </location>
</feature>
<name>A0A922IT52_SCHHA</name>
<sequence length="362" mass="41590">MSTVLESQPYAIYPIVFNPYEVPSYKRLATFSGIPFKELDKTYTDNHLTDEIRSKDCSTTNSSSLCLNESDVQKYSTIIKKQVNNENNKQMKHKSLFKTIKKQLQDRCGIGNNWLLTSKIKLIPRTHSRLSNQLNPECDTNISTASSRSSSKRFPYLYEETIARTKPNRPNSAPCILDEYDRAAPVISELEGNMADTESVVSVSASNTDQESPAFTSDEKSSDQTAGREDEKLDESTKISPAIFDRRLLKECKIVLEDEYDQALRCYGWRMEIPGDPLNLKSKLLPKRLPYTVKLHLQPTLGQPPKMTKQNLETFFQPTVKIPIPSFTIHPDFNSEFYNARRNYLIKKDLWNYATRNYSFAY</sequence>
<reference evidence="2" key="1">
    <citation type="journal article" date="2012" name="Nat. Genet.">
        <title>Whole-genome sequence of Schistosoma haematobium.</title>
        <authorList>
            <person name="Young N.D."/>
            <person name="Jex A.R."/>
            <person name="Li B."/>
            <person name="Liu S."/>
            <person name="Yang L."/>
            <person name="Xiong Z."/>
            <person name="Li Y."/>
            <person name="Cantacessi C."/>
            <person name="Hall R.S."/>
            <person name="Xu X."/>
            <person name="Chen F."/>
            <person name="Wu X."/>
            <person name="Zerlotini A."/>
            <person name="Oliveira G."/>
            <person name="Hofmann A."/>
            <person name="Zhang G."/>
            <person name="Fang X."/>
            <person name="Kang Y."/>
            <person name="Campbell B.E."/>
            <person name="Loukas A."/>
            <person name="Ranganathan S."/>
            <person name="Rollinson D."/>
            <person name="Rinaldi G."/>
            <person name="Brindley P.J."/>
            <person name="Yang H."/>
            <person name="Wang J."/>
            <person name="Wang J."/>
            <person name="Gasser R.B."/>
        </authorList>
    </citation>
    <scope>NUCLEOTIDE SEQUENCE</scope>
</reference>